<reference evidence="3" key="1">
    <citation type="submission" date="2020-06" db="EMBL/GenBank/DDBJ databases">
        <title>WGS assembly of Ceratodon purpureus strain R40.</title>
        <authorList>
            <person name="Carey S.B."/>
            <person name="Jenkins J."/>
            <person name="Shu S."/>
            <person name="Lovell J.T."/>
            <person name="Sreedasyam A."/>
            <person name="Maumus F."/>
            <person name="Tiley G.P."/>
            <person name="Fernandez-Pozo N."/>
            <person name="Barry K."/>
            <person name="Chen C."/>
            <person name="Wang M."/>
            <person name="Lipzen A."/>
            <person name="Daum C."/>
            <person name="Saski C.A."/>
            <person name="Payton A.C."/>
            <person name="Mcbreen J.C."/>
            <person name="Conrad R.E."/>
            <person name="Kollar L.M."/>
            <person name="Olsson S."/>
            <person name="Huttunen S."/>
            <person name="Landis J.B."/>
            <person name="Wickett N.J."/>
            <person name="Johnson M.G."/>
            <person name="Rensing S.A."/>
            <person name="Grimwood J."/>
            <person name="Schmutz J."/>
            <person name="Mcdaniel S.F."/>
        </authorList>
    </citation>
    <scope>NUCLEOTIDE SEQUENCE</scope>
    <source>
        <strain evidence="3">R40</strain>
    </source>
</reference>
<gene>
    <name evidence="3" type="ORF">KC19_2G223200</name>
</gene>
<feature type="compositionally biased region" description="Polar residues" evidence="2">
    <location>
        <begin position="234"/>
        <end position="244"/>
    </location>
</feature>
<feature type="compositionally biased region" description="Basic and acidic residues" evidence="2">
    <location>
        <begin position="98"/>
        <end position="111"/>
    </location>
</feature>
<feature type="compositionally biased region" description="Basic and acidic residues" evidence="2">
    <location>
        <begin position="1"/>
        <end position="14"/>
    </location>
</feature>
<dbReference type="PANTHER" id="PTHR35468:SF1">
    <property type="entry name" value="MYOSIN-LIKE PROTEIN"/>
    <property type="match status" value="1"/>
</dbReference>
<keyword evidence="4" id="KW-1185">Reference proteome</keyword>
<accession>A0A8T0IZK8</accession>
<feature type="region of interest" description="Disordered" evidence="2">
    <location>
        <begin position="580"/>
        <end position="636"/>
    </location>
</feature>
<feature type="compositionally biased region" description="Basic and acidic residues" evidence="2">
    <location>
        <begin position="490"/>
        <end position="499"/>
    </location>
</feature>
<evidence type="ECO:0000313" key="4">
    <source>
        <dbReference type="Proteomes" id="UP000822688"/>
    </source>
</evidence>
<feature type="coiled-coil region" evidence="1">
    <location>
        <begin position="363"/>
        <end position="397"/>
    </location>
</feature>
<feature type="region of interest" description="Disordered" evidence="2">
    <location>
        <begin position="234"/>
        <end position="268"/>
    </location>
</feature>
<dbReference type="AlphaFoldDB" id="A0A8T0IZK8"/>
<proteinExistence type="predicted"/>
<evidence type="ECO:0000313" key="3">
    <source>
        <dbReference type="EMBL" id="KAG0588186.1"/>
    </source>
</evidence>
<keyword evidence="1" id="KW-0175">Coiled coil</keyword>
<feature type="region of interest" description="Disordered" evidence="2">
    <location>
        <begin position="463"/>
        <end position="565"/>
    </location>
</feature>
<dbReference type="PANTHER" id="PTHR35468">
    <property type="entry name" value="MYOSIN-LIKE PROTEIN"/>
    <property type="match status" value="1"/>
</dbReference>
<evidence type="ECO:0000256" key="1">
    <source>
        <dbReference type="SAM" id="Coils"/>
    </source>
</evidence>
<evidence type="ECO:0000256" key="2">
    <source>
        <dbReference type="SAM" id="MobiDB-lite"/>
    </source>
</evidence>
<dbReference type="EMBL" id="CM026422">
    <property type="protein sequence ID" value="KAG0588186.1"/>
    <property type="molecule type" value="Genomic_DNA"/>
</dbReference>
<feature type="compositionally biased region" description="Polar residues" evidence="2">
    <location>
        <begin position="554"/>
        <end position="565"/>
    </location>
</feature>
<feature type="compositionally biased region" description="Polar residues" evidence="2">
    <location>
        <begin position="513"/>
        <end position="530"/>
    </location>
</feature>
<name>A0A8T0IZK8_CERPU</name>
<comment type="caution">
    <text evidence="3">The sequence shown here is derived from an EMBL/GenBank/DDBJ whole genome shotgun (WGS) entry which is preliminary data.</text>
</comment>
<feature type="region of interest" description="Disordered" evidence="2">
    <location>
        <begin position="74"/>
        <end position="111"/>
    </location>
</feature>
<organism evidence="3 4">
    <name type="scientific">Ceratodon purpureus</name>
    <name type="common">Fire moss</name>
    <name type="synonym">Dicranum purpureum</name>
    <dbReference type="NCBI Taxonomy" id="3225"/>
    <lineage>
        <taxon>Eukaryota</taxon>
        <taxon>Viridiplantae</taxon>
        <taxon>Streptophyta</taxon>
        <taxon>Embryophyta</taxon>
        <taxon>Bryophyta</taxon>
        <taxon>Bryophytina</taxon>
        <taxon>Bryopsida</taxon>
        <taxon>Dicranidae</taxon>
        <taxon>Pseudoditrichales</taxon>
        <taxon>Ditrichaceae</taxon>
        <taxon>Ceratodon</taxon>
    </lineage>
</organism>
<protein>
    <submittedName>
        <fullName evidence="3">Uncharacterized protein</fullName>
    </submittedName>
</protein>
<dbReference type="Proteomes" id="UP000822688">
    <property type="component" value="Chromosome 2"/>
</dbReference>
<sequence length="636" mass="70463">MRIRCEETAKKSDDTSSGMSPWVPLDELSDSVNIGEDELHGFLSADEDSSNFDVDMTHLEMNAPEIQVFITTQQAPVSSSPGIRRNSKNSKVTSGFVSREDRPGRLGKKDGWRKQAAVLKAKYEVLKMEKEQSKRRWEEGCVEMAEAAQMAYSLRVAVESILEPDRRRVSLSAPCTPRGGKPKEENIYGLDERLRRLKASSAMRSKEMNIGAHVDLESQADALHRRIEMLQQKSQFPCSSISTPDESDSEIHQSDQQSIGQEDTDGSCYSPLSTRANDAVYRLLKQAEDGCILEEELAKQLQTKETVREILAQINAEAEHWKHVQGVLKNVSVEMATVQQACLRWEKRALDAETLAATRQREGEEWRVKSQTAQQKIEKLEVELTQLQETIEGVKQRHALEQSRWLDIGSGHTAANNLGYTVILQPIANTSSADSCRCSVVKDHSEGCKRSAELCTTSRQNLQGGRVLEPSNPDRNVSVPSRLPSPRRPTSREVSESTKVRQKPQNIGALAGTPTTEVNKVSSGSKTAVQRNGRERSLSVDRLSPRAPVRKASPTRSNSIFTENQENLSVSMNGYSASKKVFGTRGQSPAKKPGPSPAPGCRGPSPPRSTSSVHQRGPLKDVKTNIPLRYSDAQKV</sequence>
<feature type="region of interest" description="Disordered" evidence="2">
    <location>
        <begin position="1"/>
        <end position="24"/>
    </location>
</feature>